<evidence type="ECO:0000313" key="1">
    <source>
        <dbReference type="EMBL" id="CUR59599.1"/>
    </source>
</evidence>
<sequence length="162" mass="18073">MSEINEWFAGRLPDEWFDGAPQITVDREEILVVGTLPHEEGEISASEADGRIQRHREETRAARMTIADEAEARFGRKVAWGASLGDRSYVFTSLAVPVMTRLRQPERLVLDTLVDAGVARSRSEALAWCVKLVGRNEEAWIKQLRDALDVVATARGEGPTSR</sequence>
<reference evidence="1" key="1">
    <citation type="submission" date="2015-08" db="EMBL/GenBank/DDBJ databases">
        <authorList>
            <person name="Babu N.S."/>
            <person name="Beckwith C.J."/>
            <person name="Beseler K.G."/>
            <person name="Brison A."/>
            <person name="Carone J.V."/>
            <person name="Caskin T.P."/>
            <person name="Diamond M."/>
            <person name="Durham M.E."/>
            <person name="Foxe J.M."/>
            <person name="Go M."/>
            <person name="Henderson B.A."/>
            <person name="Jones I.B."/>
            <person name="McGettigan J.A."/>
            <person name="Micheletti S.J."/>
            <person name="Nasrallah M.E."/>
            <person name="Ortiz D."/>
            <person name="Piller C.R."/>
            <person name="Privatt S.R."/>
            <person name="Schneider S.L."/>
            <person name="Sharp S."/>
            <person name="Smith T.C."/>
            <person name="Stanton J.D."/>
            <person name="Ullery H.E."/>
            <person name="Wilson R.J."/>
            <person name="Serrano M.G."/>
            <person name="Buck G."/>
            <person name="Lee V."/>
            <person name="Wang Y."/>
            <person name="Carvalho R."/>
            <person name="Voegtly L."/>
            <person name="Shi R."/>
            <person name="Duckworth R."/>
            <person name="Johnson A."/>
            <person name="Loviza R."/>
            <person name="Walstead R."/>
            <person name="Shah Z."/>
            <person name="Kiflezghi M."/>
            <person name="Wade K."/>
            <person name="Ball S.L."/>
            <person name="Bradley K.W."/>
            <person name="Asai D.J."/>
            <person name="Bowman C.A."/>
            <person name="Russell D.A."/>
            <person name="Pope W.H."/>
            <person name="Jacobs-Sera D."/>
            <person name="Hendrix R.W."/>
            <person name="Hatfull G.F."/>
        </authorList>
    </citation>
    <scope>NUCLEOTIDE SEQUENCE</scope>
</reference>
<name>A0A2P2CCD1_9ZZZZ</name>
<protein>
    <submittedName>
        <fullName evidence="1">Uncharacterized protein</fullName>
    </submittedName>
</protein>
<accession>A0A2P2CCD1</accession>
<dbReference type="AlphaFoldDB" id="A0A2P2CCD1"/>
<proteinExistence type="predicted"/>
<organism evidence="1">
    <name type="scientific">metagenome</name>
    <dbReference type="NCBI Taxonomy" id="256318"/>
    <lineage>
        <taxon>unclassified sequences</taxon>
        <taxon>metagenomes</taxon>
    </lineage>
</organism>
<dbReference type="EMBL" id="CZKA01000061">
    <property type="protein sequence ID" value="CUR59599.1"/>
    <property type="molecule type" value="Genomic_DNA"/>
</dbReference>
<gene>
    <name evidence="1" type="ORF">NOCA2640011</name>
</gene>